<dbReference type="EMBL" id="GL732569">
    <property type="protein sequence ID" value="EFX76252.1"/>
    <property type="molecule type" value="Genomic_DNA"/>
</dbReference>
<sequence>MPDDGRCDGQQNEDYLAVCLPSIAAKKCSSYEENGFQLNLLDGRSDREIVGTPTTEHGQGKDLSITRTAQPSFCLPTSHHMMTIS</sequence>
<accession>E9GVW9</accession>
<protein>
    <submittedName>
        <fullName evidence="1">Uncharacterized protein</fullName>
    </submittedName>
</protein>
<dbReference type="AlphaFoldDB" id="E9GVW9"/>
<dbReference type="HOGENOM" id="CLU_2514961_0_0_1"/>
<proteinExistence type="predicted"/>
<dbReference type="InParanoid" id="E9GVW9"/>
<dbReference type="Proteomes" id="UP000000305">
    <property type="component" value="Unassembled WGS sequence"/>
</dbReference>
<dbReference type="KEGG" id="dpx:DAPPUDRAFT_249121"/>
<keyword evidence="2" id="KW-1185">Reference proteome</keyword>
<organism evidence="1 2">
    <name type="scientific">Daphnia pulex</name>
    <name type="common">Water flea</name>
    <dbReference type="NCBI Taxonomy" id="6669"/>
    <lineage>
        <taxon>Eukaryota</taxon>
        <taxon>Metazoa</taxon>
        <taxon>Ecdysozoa</taxon>
        <taxon>Arthropoda</taxon>
        <taxon>Crustacea</taxon>
        <taxon>Branchiopoda</taxon>
        <taxon>Diplostraca</taxon>
        <taxon>Cladocera</taxon>
        <taxon>Anomopoda</taxon>
        <taxon>Daphniidae</taxon>
        <taxon>Daphnia</taxon>
    </lineage>
</organism>
<reference evidence="1 2" key="1">
    <citation type="journal article" date="2011" name="Science">
        <title>The ecoresponsive genome of Daphnia pulex.</title>
        <authorList>
            <person name="Colbourne J.K."/>
            <person name="Pfrender M.E."/>
            <person name="Gilbert D."/>
            <person name="Thomas W.K."/>
            <person name="Tucker A."/>
            <person name="Oakley T.H."/>
            <person name="Tokishita S."/>
            <person name="Aerts A."/>
            <person name="Arnold G.J."/>
            <person name="Basu M.K."/>
            <person name="Bauer D.J."/>
            <person name="Caceres C.E."/>
            <person name="Carmel L."/>
            <person name="Casola C."/>
            <person name="Choi J.H."/>
            <person name="Detter J.C."/>
            <person name="Dong Q."/>
            <person name="Dusheyko S."/>
            <person name="Eads B.D."/>
            <person name="Frohlich T."/>
            <person name="Geiler-Samerotte K.A."/>
            <person name="Gerlach D."/>
            <person name="Hatcher P."/>
            <person name="Jogdeo S."/>
            <person name="Krijgsveld J."/>
            <person name="Kriventseva E.V."/>
            <person name="Kultz D."/>
            <person name="Laforsch C."/>
            <person name="Lindquist E."/>
            <person name="Lopez J."/>
            <person name="Manak J.R."/>
            <person name="Muller J."/>
            <person name="Pangilinan J."/>
            <person name="Patwardhan R.P."/>
            <person name="Pitluck S."/>
            <person name="Pritham E.J."/>
            <person name="Rechtsteiner A."/>
            <person name="Rho M."/>
            <person name="Rogozin I.B."/>
            <person name="Sakarya O."/>
            <person name="Salamov A."/>
            <person name="Schaack S."/>
            <person name="Shapiro H."/>
            <person name="Shiga Y."/>
            <person name="Skalitzky C."/>
            <person name="Smith Z."/>
            <person name="Souvorov A."/>
            <person name="Sung W."/>
            <person name="Tang Z."/>
            <person name="Tsuchiya D."/>
            <person name="Tu H."/>
            <person name="Vos H."/>
            <person name="Wang M."/>
            <person name="Wolf Y.I."/>
            <person name="Yamagata H."/>
            <person name="Yamada T."/>
            <person name="Ye Y."/>
            <person name="Shaw J.R."/>
            <person name="Andrews J."/>
            <person name="Crease T.J."/>
            <person name="Tang H."/>
            <person name="Lucas S.M."/>
            <person name="Robertson H.M."/>
            <person name="Bork P."/>
            <person name="Koonin E.V."/>
            <person name="Zdobnov E.M."/>
            <person name="Grigoriev I.V."/>
            <person name="Lynch M."/>
            <person name="Boore J.L."/>
        </authorList>
    </citation>
    <scope>NUCLEOTIDE SEQUENCE [LARGE SCALE GENOMIC DNA]</scope>
</reference>
<gene>
    <name evidence="1" type="ORF">DAPPUDRAFT_249121</name>
</gene>
<name>E9GVW9_DAPPU</name>
<evidence type="ECO:0000313" key="2">
    <source>
        <dbReference type="Proteomes" id="UP000000305"/>
    </source>
</evidence>
<evidence type="ECO:0000313" key="1">
    <source>
        <dbReference type="EMBL" id="EFX76252.1"/>
    </source>
</evidence>